<dbReference type="GO" id="GO:0005886">
    <property type="term" value="C:plasma membrane"/>
    <property type="evidence" value="ECO:0007669"/>
    <property type="project" value="TreeGrafter"/>
</dbReference>
<dbReference type="InterPro" id="IPR052561">
    <property type="entry name" value="ComplexI_Subunit1"/>
</dbReference>
<dbReference type="InterPro" id="IPR001694">
    <property type="entry name" value="NADH_UbQ_OxRdtase_su1/FPO"/>
</dbReference>
<keyword evidence="3 5" id="KW-1133">Transmembrane helix</keyword>
<dbReference type="PANTHER" id="PTHR43359">
    <property type="entry name" value="FORMATE HYDROGENLYASE SUBUNIT 4"/>
    <property type="match status" value="1"/>
</dbReference>
<dbReference type="EMBL" id="FMJC01000002">
    <property type="protein sequence ID" value="SCM74084.1"/>
    <property type="molecule type" value="Genomic_DNA"/>
</dbReference>
<evidence type="ECO:0000256" key="2">
    <source>
        <dbReference type="ARBA" id="ARBA00022692"/>
    </source>
</evidence>
<accession>A0A212L933</accession>
<feature type="transmembrane region" description="Helical" evidence="5">
    <location>
        <begin position="98"/>
        <end position="118"/>
    </location>
</feature>
<comment type="subcellular location">
    <subcellularLocation>
        <location evidence="1">Membrane</location>
        <topology evidence="1">Multi-pass membrane protein</topology>
    </subcellularLocation>
</comment>
<evidence type="ECO:0000256" key="4">
    <source>
        <dbReference type="ARBA" id="ARBA00023136"/>
    </source>
</evidence>
<feature type="transmembrane region" description="Helical" evidence="5">
    <location>
        <begin position="236"/>
        <end position="258"/>
    </location>
</feature>
<organism evidence="6">
    <name type="scientific">uncultured Desulfovibrio sp</name>
    <dbReference type="NCBI Taxonomy" id="167968"/>
    <lineage>
        <taxon>Bacteria</taxon>
        <taxon>Pseudomonadati</taxon>
        <taxon>Thermodesulfobacteriota</taxon>
        <taxon>Desulfovibrionia</taxon>
        <taxon>Desulfovibrionales</taxon>
        <taxon>Desulfovibrionaceae</taxon>
        <taxon>Desulfovibrio</taxon>
        <taxon>environmental samples</taxon>
    </lineage>
</organism>
<keyword evidence="4 5" id="KW-0472">Membrane</keyword>
<feature type="transmembrane region" description="Helical" evidence="5">
    <location>
        <begin position="264"/>
        <end position="285"/>
    </location>
</feature>
<dbReference type="AlphaFoldDB" id="A0A212L933"/>
<feature type="transmembrane region" description="Helical" evidence="5">
    <location>
        <begin position="139"/>
        <end position="160"/>
    </location>
</feature>
<feature type="transmembrane region" description="Helical" evidence="5">
    <location>
        <begin position="68"/>
        <end position="92"/>
    </location>
</feature>
<feature type="transmembrane region" description="Helical" evidence="5">
    <location>
        <begin position="180"/>
        <end position="204"/>
    </location>
</feature>
<sequence length="318" mass="33865">MGAERMKQDMAVYAAQFVLALVLAPLLPGIINRVKAKFAGRHGKPVLQTYYDLAKLMRKGEVVSHTTTWVFACGSAVSLAATLCAIALLPLGGATSPLAFTGDFILAAYLLGMGRFAIMLSAMDTGSAFEGMGASREATFAALAEPLFFLALLVLTSVTLDMGRGPHTAFSLSSLFGGQIAGAWAMGRGELLLLPCIFFILLLVENCRIPVDDPNTHLELTMIHEVMVLDHSGPNLAMVIYGAALKLWFFAALIAGLMTPALPLWQQAALRIAMVLLLAVIVGIVESVMARLRMDRVPFLLGSASAMAALALILTQAR</sequence>
<protein>
    <submittedName>
        <fullName evidence="6">Respiratory-chain NADH dehydrogenase, subunit 1</fullName>
    </submittedName>
</protein>
<proteinExistence type="predicted"/>
<name>A0A212L933_9BACT</name>
<feature type="transmembrane region" description="Helical" evidence="5">
    <location>
        <begin position="297"/>
        <end position="317"/>
    </location>
</feature>
<evidence type="ECO:0000313" key="6">
    <source>
        <dbReference type="EMBL" id="SCM74084.1"/>
    </source>
</evidence>
<dbReference type="PANTHER" id="PTHR43359:SF1">
    <property type="entry name" value="FORMATE HYDROGENLYASE SUBUNIT 4-RELATED"/>
    <property type="match status" value="1"/>
</dbReference>
<reference evidence="6" key="1">
    <citation type="submission" date="2016-08" db="EMBL/GenBank/DDBJ databases">
        <authorList>
            <person name="Seilhamer J.J."/>
        </authorList>
    </citation>
    <scope>NUCLEOTIDE SEQUENCE</scope>
    <source>
        <strain evidence="6">86-1</strain>
    </source>
</reference>
<evidence type="ECO:0000256" key="3">
    <source>
        <dbReference type="ARBA" id="ARBA00022989"/>
    </source>
</evidence>
<evidence type="ECO:0000256" key="1">
    <source>
        <dbReference type="ARBA" id="ARBA00004141"/>
    </source>
</evidence>
<evidence type="ECO:0000256" key="5">
    <source>
        <dbReference type="SAM" id="Phobius"/>
    </source>
</evidence>
<feature type="transmembrane region" description="Helical" evidence="5">
    <location>
        <begin position="12"/>
        <end position="31"/>
    </location>
</feature>
<keyword evidence="2 5" id="KW-0812">Transmembrane</keyword>
<dbReference type="Pfam" id="PF00146">
    <property type="entry name" value="NADHdh"/>
    <property type="match status" value="1"/>
</dbReference>
<gene>
    <name evidence="6" type="ORF">KL86DES1_21723</name>
</gene>